<dbReference type="EMBL" id="BAABBR010000001">
    <property type="protein sequence ID" value="GAA4039791.1"/>
    <property type="molecule type" value="Genomic_DNA"/>
</dbReference>
<name>A0ABP7UBH5_9SPHN</name>
<dbReference type="PROSITE" id="PS51257">
    <property type="entry name" value="PROKAR_LIPOPROTEIN"/>
    <property type="match status" value="1"/>
</dbReference>
<protein>
    <recommendedName>
        <fullName evidence="3">Lipoprotein</fullName>
    </recommendedName>
</protein>
<proteinExistence type="predicted"/>
<organism evidence="1 2">
    <name type="scientific">Sphingomonas rosea</name>
    <dbReference type="NCBI Taxonomy" id="335605"/>
    <lineage>
        <taxon>Bacteria</taxon>
        <taxon>Pseudomonadati</taxon>
        <taxon>Pseudomonadota</taxon>
        <taxon>Alphaproteobacteria</taxon>
        <taxon>Sphingomonadales</taxon>
        <taxon>Sphingomonadaceae</taxon>
        <taxon>Sphingomonas</taxon>
    </lineage>
</organism>
<accession>A0ABP7UBH5</accession>
<reference evidence="2" key="1">
    <citation type="journal article" date="2019" name="Int. J. Syst. Evol. Microbiol.">
        <title>The Global Catalogue of Microorganisms (GCM) 10K type strain sequencing project: providing services to taxonomists for standard genome sequencing and annotation.</title>
        <authorList>
            <consortium name="The Broad Institute Genomics Platform"/>
            <consortium name="The Broad Institute Genome Sequencing Center for Infectious Disease"/>
            <person name="Wu L."/>
            <person name="Ma J."/>
        </authorList>
    </citation>
    <scope>NUCLEOTIDE SEQUENCE [LARGE SCALE GENOMIC DNA]</scope>
    <source>
        <strain evidence="2">JCM 17564</strain>
    </source>
</reference>
<keyword evidence="2" id="KW-1185">Reference proteome</keyword>
<evidence type="ECO:0008006" key="3">
    <source>
        <dbReference type="Google" id="ProtNLM"/>
    </source>
</evidence>
<evidence type="ECO:0000313" key="2">
    <source>
        <dbReference type="Proteomes" id="UP001424459"/>
    </source>
</evidence>
<gene>
    <name evidence="1" type="ORF">GCM10022281_20820</name>
</gene>
<comment type="caution">
    <text evidence="1">The sequence shown here is derived from an EMBL/GenBank/DDBJ whole genome shotgun (WGS) entry which is preliminary data.</text>
</comment>
<evidence type="ECO:0000313" key="1">
    <source>
        <dbReference type="EMBL" id="GAA4039791.1"/>
    </source>
</evidence>
<dbReference type="RefSeq" id="WP_344697013.1">
    <property type="nucleotide sequence ID" value="NZ_BAABBR010000001.1"/>
</dbReference>
<sequence length="144" mass="14851">MRTLLIPLLVLTAGCGKSDDAGGPDSPRQSVGGEAGAITVFAGAGRDRLCLKEEGKRVGLITFAKSGDANCSIRGSDTGPQAIRPDGDVKCAILYNRQGDTVTLLTGNNACAYYCGPGASLEGKTFVRMDKPDQVTDLGGDPLC</sequence>
<dbReference type="Proteomes" id="UP001424459">
    <property type="component" value="Unassembled WGS sequence"/>
</dbReference>